<dbReference type="OrthoDB" id="3365698at2759"/>
<dbReference type="RefSeq" id="XP_037217919.1">
    <property type="nucleotide sequence ID" value="XM_037364677.1"/>
</dbReference>
<evidence type="ECO:0000313" key="2">
    <source>
        <dbReference type="Proteomes" id="UP000636479"/>
    </source>
</evidence>
<dbReference type="Gene3D" id="3.80.10.10">
    <property type="entry name" value="Ribonuclease Inhibitor"/>
    <property type="match status" value="1"/>
</dbReference>
<dbReference type="EMBL" id="JACAZF010000007">
    <property type="protein sequence ID" value="KAF7298531.1"/>
    <property type="molecule type" value="Genomic_DNA"/>
</dbReference>
<dbReference type="Proteomes" id="UP000636479">
    <property type="component" value="Unassembled WGS sequence"/>
</dbReference>
<name>A0A8H6W0H3_9AGAR</name>
<dbReference type="AlphaFoldDB" id="A0A8H6W0H3"/>
<keyword evidence="2" id="KW-1185">Reference proteome</keyword>
<protein>
    <recommendedName>
        <fullName evidence="3">F-box domain-containing protein</fullName>
    </recommendedName>
</protein>
<proteinExistence type="predicted"/>
<dbReference type="GeneID" id="59347193"/>
<reference evidence="1" key="1">
    <citation type="submission" date="2020-05" db="EMBL/GenBank/DDBJ databases">
        <title>Mycena genomes resolve the evolution of fungal bioluminescence.</title>
        <authorList>
            <person name="Tsai I.J."/>
        </authorList>
    </citation>
    <scope>NUCLEOTIDE SEQUENCE</scope>
    <source>
        <strain evidence="1">171206Taipei</strain>
    </source>
</reference>
<evidence type="ECO:0000313" key="1">
    <source>
        <dbReference type="EMBL" id="KAF7298531.1"/>
    </source>
</evidence>
<comment type="caution">
    <text evidence="1">The sequence shown here is derived from an EMBL/GenBank/DDBJ whole genome shotgun (WGS) entry which is preliminary data.</text>
</comment>
<dbReference type="SUPFAM" id="SSF52047">
    <property type="entry name" value="RNI-like"/>
    <property type="match status" value="1"/>
</dbReference>
<accession>A0A8H6W0H3</accession>
<gene>
    <name evidence="1" type="ORF">MIND_00799700</name>
</gene>
<evidence type="ECO:0008006" key="3">
    <source>
        <dbReference type="Google" id="ProtNLM"/>
    </source>
</evidence>
<dbReference type="InterPro" id="IPR032675">
    <property type="entry name" value="LRR_dom_sf"/>
</dbReference>
<organism evidence="1 2">
    <name type="scientific">Mycena indigotica</name>
    <dbReference type="NCBI Taxonomy" id="2126181"/>
    <lineage>
        <taxon>Eukaryota</taxon>
        <taxon>Fungi</taxon>
        <taxon>Dikarya</taxon>
        <taxon>Basidiomycota</taxon>
        <taxon>Agaricomycotina</taxon>
        <taxon>Agaricomycetes</taxon>
        <taxon>Agaricomycetidae</taxon>
        <taxon>Agaricales</taxon>
        <taxon>Marasmiineae</taxon>
        <taxon>Mycenaceae</taxon>
        <taxon>Mycena</taxon>
    </lineage>
</organism>
<sequence>MLMSSPFTSKFGTNYAAEGPEVEQIQLLLAEPTTKLHALEAEITQYKQKIRALKLERAELITFINGHKALLSPIRRMPRDVMEEIFLACLPTLRNSAMSAKDAPLLLGRVCSSWRTISLSTPRLWAGIHISQPSMIVDILPPEDRTRIWCEQALVTLRDAVLQWLSRSGECPLSISVQSSVYPVTTDVFGPNKAGILHMLLPFAPRWEHLEVSGCSPADLLSLPSFTPGDLQCLKSIDIDEGFLRSNDDDIPLWHTLSILGAENLTSAILSGNQFDPLLLPLPWGNLVHLTIHKNAAPPIPPFTMLTTKAILTRCNSLRTLRLWINTAANDMDAAAPLVHDSLELLELDCVGHVWTIARELCCHLRLPNLRAFIAKGQATLGEPVDDTYVNLQPFIEAAPLLEHVELFMDMFTKRSLRELLLALPASVRLLHLNRGGYITGTALVDNDILSLFSAPLDGSTSVACPGLEIFGIFHAGSFSDEDLAVFVGQRTENTNCRKLKDLAVRFERVRRVDIIPEIQSYIDDGLHVDLGYYQESQLSLLPFSGLRIELP</sequence>